<dbReference type="STRING" id="796620.VIBC2010_04879"/>
<gene>
    <name evidence="3" type="ORF">VIBC2010_04879</name>
</gene>
<evidence type="ECO:0000313" key="3">
    <source>
        <dbReference type="EMBL" id="EFP96484.1"/>
    </source>
</evidence>
<sequence>MAKVEGFKATGWYIYLIRFENNALYCGITTDVNRRFEQHKSGRGSKLLRGRSNLYLVWSERVGNSRSAASKAELAVKKLPKTKKEALVNGSLKLSNIIG</sequence>
<dbReference type="Proteomes" id="UP000002943">
    <property type="component" value="Unassembled WGS sequence"/>
</dbReference>
<evidence type="ECO:0000256" key="1">
    <source>
        <dbReference type="ARBA" id="ARBA00007435"/>
    </source>
</evidence>
<dbReference type="OrthoDB" id="9797095at2"/>
<dbReference type="Gene3D" id="3.40.1440.10">
    <property type="entry name" value="GIY-YIG endonuclease"/>
    <property type="match status" value="1"/>
</dbReference>
<proteinExistence type="inferred from homology"/>
<dbReference type="SUPFAM" id="SSF82771">
    <property type="entry name" value="GIY-YIG endonuclease"/>
    <property type="match status" value="1"/>
</dbReference>
<dbReference type="InterPro" id="IPR035901">
    <property type="entry name" value="GIY-YIG_endonuc_sf"/>
</dbReference>
<dbReference type="InterPro" id="IPR050190">
    <property type="entry name" value="UPF0213_domain"/>
</dbReference>
<dbReference type="Pfam" id="PF01541">
    <property type="entry name" value="GIY-YIG"/>
    <property type="match status" value="1"/>
</dbReference>
<dbReference type="PANTHER" id="PTHR34477">
    <property type="entry name" value="UPF0213 PROTEIN YHBQ"/>
    <property type="match status" value="1"/>
</dbReference>
<reference evidence="3 4" key="1">
    <citation type="journal article" date="2012" name="Int. J. Syst. Evol. Microbiol.">
        <title>Vibrio caribbeanicus sp. nov., isolated from the marine sponge Scleritoderma cyanea.</title>
        <authorList>
            <person name="Hoffmann M."/>
            <person name="Monday S.R."/>
            <person name="Allard M.W."/>
            <person name="Strain E.A."/>
            <person name="Whittaker P."/>
            <person name="Naum M."/>
            <person name="McCarthy P.J."/>
            <person name="Lopez J.V."/>
            <person name="Fischer M."/>
            <person name="Brown E.W."/>
        </authorList>
    </citation>
    <scope>NUCLEOTIDE SEQUENCE [LARGE SCALE GENOMIC DNA]</scope>
    <source>
        <strain evidence="3 4">ATCC BAA-2122</strain>
    </source>
</reference>
<dbReference type="CDD" id="cd10456">
    <property type="entry name" value="GIY-YIG_UPF0213"/>
    <property type="match status" value="1"/>
</dbReference>
<evidence type="ECO:0000259" key="2">
    <source>
        <dbReference type="PROSITE" id="PS50164"/>
    </source>
</evidence>
<protein>
    <recommendedName>
        <fullName evidence="2">GIY-YIG domain-containing protein</fullName>
    </recommendedName>
</protein>
<keyword evidence="4" id="KW-1185">Reference proteome</keyword>
<comment type="caution">
    <text evidence="3">The sequence shown here is derived from an EMBL/GenBank/DDBJ whole genome shotgun (WGS) entry which is preliminary data.</text>
</comment>
<comment type="similarity">
    <text evidence="1">Belongs to the UPF0213 family.</text>
</comment>
<dbReference type="EMBL" id="AEIU01000074">
    <property type="protein sequence ID" value="EFP96484.1"/>
    <property type="molecule type" value="Genomic_DNA"/>
</dbReference>
<feature type="domain" description="GIY-YIG" evidence="2">
    <location>
        <begin position="10"/>
        <end position="86"/>
    </location>
</feature>
<dbReference type="eggNOG" id="COG2827">
    <property type="taxonomic scope" value="Bacteria"/>
</dbReference>
<name>E3BK99_9VIBR</name>
<organism evidence="3 4">
    <name type="scientific">Vibrio caribbeanicus ATCC BAA-2122</name>
    <dbReference type="NCBI Taxonomy" id="796620"/>
    <lineage>
        <taxon>Bacteria</taxon>
        <taxon>Pseudomonadati</taxon>
        <taxon>Pseudomonadota</taxon>
        <taxon>Gammaproteobacteria</taxon>
        <taxon>Vibrionales</taxon>
        <taxon>Vibrionaceae</taxon>
        <taxon>Vibrio</taxon>
    </lineage>
</organism>
<evidence type="ECO:0000313" key="4">
    <source>
        <dbReference type="Proteomes" id="UP000002943"/>
    </source>
</evidence>
<accession>E3BK99</accession>
<dbReference type="PANTHER" id="PTHR34477:SF1">
    <property type="entry name" value="UPF0213 PROTEIN YHBQ"/>
    <property type="match status" value="1"/>
</dbReference>
<dbReference type="RefSeq" id="WP_009601462.1">
    <property type="nucleotide sequence ID" value="NZ_AEIU01000074.1"/>
</dbReference>
<dbReference type="AlphaFoldDB" id="E3BK99"/>
<dbReference type="PROSITE" id="PS50164">
    <property type="entry name" value="GIY_YIG"/>
    <property type="match status" value="1"/>
</dbReference>
<dbReference type="InterPro" id="IPR000305">
    <property type="entry name" value="GIY-YIG_endonuc"/>
</dbReference>